<evidence type="ECO:0000313" key="2">
    <source>
        <dbReference type="EMBL" id="RUL48184.1"/>
    </source>
</evidence>
<feature type="transmembrane region" description="Helical" evidence="1">
    <location>
        <begin position="12"/>
        <end position="29"/>
    </location>
</feature>
<evidence type="ECO:0000313" key="3">
    <source>
        <dbReference type="Proteomes" id="UP000287910"/>
    </source>
</evidence>
<reference evidence="2 3" key="1">
    <citation type="submission" date="2018-12" db="EMBL/GenBank/DDBJ databases">
        <title>Lysinibacillus antri sp. nov., isolated from a cave soil.</title>
        <authorList>
            <person name="Narsing Rao M.P."/>
            <person name="Zhang H."/>
            <person name="Dong Z.-Y."/>
            <person name="Niu X.-K."/>
            <person name="Zhang K."/>
            <person name="Fang B.-Z."/>
            <person name="Kang Y.-Q."/>
            <person name="Xiao M."/>
            <person name="Li W.-J."/>
        </authorList>
    </citation>
    <scope>NUCLEOTIDE SEQUENCE [LARGE SCALE GENOMIC DNA]</scope>
    <source>
        <strain evidence="2 3">SYSU K30002</strain>
    </source>
</reference>
<proteinExistence type="predicted"/>
<accession>A0A3S0RH77</accession>
<keyword evidence="1" id="KW-1133">Transmembrane helix</keyword>
<evidence type="ECO:0000256" key="1">
    <source>
        <dbReference type="SAM" id="Phobius"/>
    </source>
</evidence>
<protein>
    <submittedName>
        <fullName evidence="2">Uncharacterized protein</fullName>
    </submittedName>
</protein>
<dbReference type="EMBL" id="RYYR01000033">
    <property type="protein sequence ID" value="RUL48184.1"/>
    <property type="molecule type" value="Genomic_DNA"/>
</dbReference>
<keyword evidence="3" id="KW-1185">Reference proteome</keyword>
<comment type="caution">
    <text evidence="2">The sequence shown here is derived from an EMBL/GenBank/DDBJ whole genome shotgun (WGS) entry which is preliminary data.</text>
</comment>
<gene>
    <name evidence="2" type="ORF">EK386_17230</name>
</gene>
<keyword evidence="1" id="KW-0812">Transmembrane</keyword>
<dbReference type="RefSeq" id="WP_126660420.1">
    <property type="nucleotide sequence ID" value="NZ_RYYR01000033.1"/>
</dbReference>
<keyword evidence="1" id="KW-0472">Membrane</keyword>
<feature type="transmembrane region" description="Helical" evidence="1">
    <location>
        <begin position="94"/>
        <end position="116"/>
    </location>
</feature>
<dbReference type="Proteomes" id="UP000287910">
    <property type="component" value="Unassembled WGS sequence"/>
</dbReference>
<feature type="transmembrane region" description="Helical" evidence="1">
    <location>
        <begin position="122"/>
        <end position="143"/>
    </location>
</feature>
<organism evidence="2 3">
    <name type="scientific">Lysinibacillus antri</name>
    <dbReference type="NCBI Taxonomy" id="2498145"/>
    <lineage>
        <taxon>Bacteria</taxon>
        <taxon>Bacillati</taxon>
        <taxon>Bacillota</taxon>
        <taxon>Bacilli</taxon>
        <taxon>Bacillales</taxon>
        <taxon>Bacillaceae</taxon>
        <taxon>Lysinibacillus</taxon>
    </lineage>
</organism>
<dbReference type="AlphaFoldDB" id="A0A3S0RH77"/>
<sequence length="153" mass="17516">MRNKSNNHIELLLYTIGVISTFFLFYLSHKLATPILVDLKLSGTFTDLLLNSEVHVGYGWHLFLPMVLMLTGVMILVVLLWRMGKSIIHQRDTAINKILMALLAALLMTILVKAFLNGWGLIILNFKYIILSIVLVVIFLTTLSQVQRQRDYE</sequence>
<feature type="transmembrane region" description="Helical" evidence="1">
    <location>
        <begin position="58"/>
        <end position="82"/>
    </location>
</feature>
<name>A0A3S0RH77_9BACI</name>